<accession>A0ABM7CWW3</accession>
<reference evidence="1 2" key="1">
    <citation type="submission" date="2018-12" db="EMBL/GenBank/DDBJ databases">
        <authorList>
            <person name="Li S."/>
            <person name="Yang R."/>
            <person name="Chen G."/>
            <person name="Zou L."/>
            <person name="Zhang C."/>
            <person name="Chen Y."/>
            <person name="Liu Z."/>
            <person name="Li Y."/>
            <person name="Yan Y."/>
            <person name="Huang M."/>
            <person name="Chen T."/>
        </authorList>
    </citation>
    <scope>NUCLEOTIDE SEQUENCE [LARGE SCALE GENOMIC DNA]</scope>
    <source>
        <strain evidence="1 2">2014</strain>
    </source>
</reference>
<keyword evidence="2" id="KW-1185">Reference proteome</keyword>
<dbReference type="Proteomes" id="UP000272622">
    <property type="component" value="Chromosome"/>
</dbReference>
<sequence length="142" mass="15969">MPMIDLATLIEWLGVDGAIAGLEASELTTTEIFDLIPGYKPAGHSKLKRKDLIRLFVERKRRELTKAPEELMVMDASELKTYFTSIKATKSELLYLLEALDIRPGSVAKNNLTEFAAREISDIGMYKRVALGVKQDSQEENH</sequence>
<name>A0ABM7CWW3_9PSED</name>
<evidence type="ECO:0000313" key="1">
    <source>
        <dbReference type="EMBL" id="AZL75983.1"/>
    </source>
</evidence>
<proteinExistence type="predicted"/>
<dbReference type="EMBL" id="CP034337">
    <property type="protein sequence ID" value="AZL75983.1"/>
    <property type="molecule type" value="Genomic_DNA"/>
</dbReference>
<organism evidence="1 2">
    <name type="scientific">Pseudomonas oryziphila</name>
    <dbReference type="NCBI Taxonomy" id="2894079"/>
    <lineage>
        <taxon>Bacteria</taxon>
        <taxon>Pseudomonadati</taxon>
        <taxon>Pseudomonadota</taxon>
        <taxon>Gammaproteobacteria</taxon>
        <taxon>Pseudomonadales</taxon>
        <taxon>Pseudomonadaceae</taxon>
        <taxon>Pseudomonas</taxon>
    </lineage>
</organism>
<gene>
    <name evidence="1" type="ORF">EI693_24015</name>
</gene>
<evidence type="ECO:0000313" key="2">
    <source>
        <dbReference type="Proteomes" id="UP000272622"/>
    </source>
</evidence>
<protein>
    <submittedName>
        <fullName evidence="1">Uncharacterized protein</fullName>
    </submittedName>
</protein>